<reference evidence="2" key="1">
    <citation type="journal article" date="2019" name="Int. J. Syst. Evol. Microbiol.">
        <title>The Global Catalogue of Microorganisms (GCM) 10K type strain sequencing project: providing services to taxonomists for standard genome sequencing and annotation.</title>
        <authorList>
            <consortium name="The Broad Institute Genomics Platform"/>
            <consortium name="The Broad Institute Genome Sequencing Center for Infectious Disease"/>
            <person name="Wu L."/>
            <person name="Ma J."/>
        </authorList>
    </citation>
    <scope>NUCLEOTIDE SEQUENCE [LARGE SCALE GENOMIC DNA]</scope>
    <source>
        <strain evidence="2">CGMCC 1.19032</strain>
    </source>
</reference>
<gene>
    <name evidence="1" type="ORF">ACFO5I_11755</name>
</gene>
<accession>A0ABV9MWK4</accession>
<keyword evidence="2" id="KW-1185">Reference proteome</keyword>
<proteinExistence type="predicted"/>
<protein>
    <submittedName>
        <fullName evidence="1">ImmA/IrrE family metallo-endopeptidase</fullName>
    </submittedName>
</protein>
<organism evidence="1 2">
    <name type="scientific">Enterococcus lemanii</name>
    <dbReference type="NCBI Taxonomy" id="1159752"/>
    <lineage>
        <taxon>Bacteria</taxon>
        <taxon>Bacillati</taxon>
        <taxon>Bacillota</taxon>
        <taxon>Bacilli</taxon>
        <taxon>Lactobacillales</taxon>
        <taxon>Enterococcaceae</taxon>
        <taxon>Enterococcus</taxon>
    </lineage>
</organism>
<dbReference type="RefSeq" id="WP_204652677.1">
    <property type="nucleotide sequence ID" value="NZ_JAFBFD010000001.1"/>
</dbReference>
<sequence length="628" mass="72902">MAGSRSFTDYVRNTFDNQFWAIADEYLRENINPLDMKLFKVHKAGEPEIIDVLVEHVWVEDLPEMRIQFDVAISVTFEIPEADYHYDGSEEKRIWLMVRCRGDLSCNLDDFEIFEVSDYTGKNRAKNPLDDSLVPYIQYEKLDEVATSFLEGYYPEALKITQSKQDPVWVNPEILIERLGLTLKTQRIREDASVFGQIYFVDTEAEMYDSKTESDMSMHIDGKTIIVDPKIYLLRNLGSVNNTIIHECVHWVKHRKVFELERLYNTSASHISCEVTGGAISTLSRKSTEWMEKQANQLTPRIQMPAEPFRIKAKQYVAKFMQESNARHVVDVMEKVITALEVSFGVSRQAAKIRLVELGFEEAIGTYTYLDGHYVKPHGFRKGSIKISQTFSLSAQDAAVERFINPKLRELTDDGDYLFVDNHFVYNSPLYVERDKNGRLDLTGYARSHMDECCLVFDMRITSKVDNIYHTTCFLNREPSDITFGIKFHNGFENAPQERQIQMRKKIQAEELDIRKQMTDDPEQCMDLLLGWRKMNYTDLGLEIDRDPKTISRTVKGDTKPKVETAALICFGLNLPPIISMKLMEVLDCKLNPMKYPDHQWINEALYMKYPEPIWAVREYLEPYGVVI</sequence>
<evidence type="ECO:0000313" key="1">
    <source>
        <dbReference type="EMBL" id="MFC4720397.1"/>
    </source>
</evidence>
<dbReference type="EMBL" id="JBHSGS010000063">
    <property type="protein sequence ID" value="MFC4720397.1"/>
    <property type="molecule type" value="Genomic_DNA"/>
</dbReference>
<evidence type="ECO:0000313" key="2">
    <source>
        <dbReference type="Proteomes" id="UP001595969"/>
    </source>
</evidence>
<name>A0ABV9MWK4_9ENTE</name>
<comment type="caution">
    <text evidence="1">The sequence shown here is derived from an EMBL/GenBank/DDBJ whole genome shotgun (WGS) entry which is preliminary data.</text>
</comment>
<dbReference type="Proteomes" id="UP001595969">
    <property type="component" value="Unassembled WGS sequence"/>
</dbReference>